<evidence type="ECO:0000313" key="3">
    <source>
        <dbReference type="Proteomes" id="UP000807025"/>
    </source>
</evidence>
<organism evidence="2 3">
    <name type="scientific">Pleurotus eryngii</name>
    <name type="common">Boletus of the steppes</name>
    <dbReference type="NCBI Taxonomy" id="5323"/>
    <lineage>
        <taxon>Eukaryota</taxon>
        <taxon>Fungi</taxon>
        <taxon>Dikarya</taxon>
        <taxon>Basidiomycota</taxon>
        <taxon>Agaricomycotina</taxon>
        <taxon>Agaricomycetes</taxon>
        <taxon>Agaricomycetidae</taxon>
        <taxon>Agaricales</taxon>
        <taxon>Pleurotineae</taxon>
        <taxon>Pleurotaceae</taxon>
        <taxon>Pleurotus</taxon>
    </lineage>
</organism>
<reference evidence="2" key="1">
    <citation type="submission" date="2020-11" db="EMBL/GenBank/DDBJ databases">
        <authorList>
            <consortium name="DOE Joint Genome Institute"/>
            <person name="Ahrendt S."/>
            <person name="Riley R."/>
            <person name="Andreopoulos W."/>
            <person name="Labutti K."/>
            <person name="Pangilinan J."/>
            <person name="Ruiz-Duenas F.J."/>
            <person name="Barrasa J.M."/>
            <person name="Sanchez-Garcia M."/>
            <person name="Camarero S."/>
            <person name="Miyauchi S."/>
            <person name="Serrano A."/>
            <person name="Linde D."/>
            <person name="Babiker R."/>
            <person name="Drula E."/>
            <person name="Ayuso-Fernandez I."/>
            <person name="Pacheco R."/>
            <person name="Padilla G."/>
            <person name="Ferreira P."/>
            <person name="Barriuso J."/>
            <person name="Kellner H."/>
            <person name="Castanera R."/>
            <person name="Alfaro M."/>
            <person name="Ramirez L."/>
            <person name="Pisabarro A.G."/>
            <person name="Kuo A."/>
            <person name="Tritt A."/>
            <person name="Lipzen A."/>
            <person name="He G."/>
            <person name="Yan M."/>
            <person name="Ng V."/>
            <person name="Cullen D."/>
            <person name="Martin F."/>
            <person name="Rosso M.-N."/>
            <person name="Henrissat B."/>
            <person name="Hibbett D."/>
            <person name="Martinez A.T."/>
            <person name="Grigoriev I.V."/>
        </authorList>
    </citation>
    <scope>NUCLEOTIDE SEQUENCE</scope>
    <source>
        <strain evidence="2">ATCC 90797</strain>
    </source>
</reference>
<dbReference type="AlphaFoldDB" id="A0A9P6DDA8"/>
<dbReference type="EMBL" id="MU154625">
    <property type="protein sequence ID" value="KAF9491155.1"/>
    <property type="molecule type" value="Genomic_DNA"/>
</dbReference>
<comment type="caution">
    <text evidence="2">The sequence shown here is derived from an EMBL/GenBank/DDBJ whole genome shotgun (WGS) entry which is preliminary data.</text>
</comment>
<feature type="region of interest" description="Disordered" evidence="1">
    <location>
        <begin position="108"/>
        <end position="134"/>
    </location>
</feature>
<name>A0A9P6DDA8_PLEER</name>
<evidence type="ECO:0000256" key="1">
    <source>
        <dbReference type="SAM" id="MobiDB-lite"/>
    </source>
</evidence>
<dbReference type="Proteomes" id="UP000807025">
    <property type="component" value="Unassembled WGS sequence"/>
</dbReference>
<accession>A0A9P6DDA8</accession>
<proteinExistence type="predicted"/>
<keyword evidence="3" id="KW-1185">Reference proteome</keyword>
<feature type="region of interest" description="Disordered" evidence="1">
    <location>
        <begin position="1"/>
        <end position="23"/>
    </location>
</feature>
<sequence length="187" mass="20660">MYHLHDSQPAVAGPRGPSPSARLNSVDSFAFHVSHTQLGATTSRASPNASHAASGCQTTTNRTRFHAYLLRIRPHKYPEQIMILNCAPSASSCAPMHQHRRAVRGWTDGAIDQEPPPNPTTPNPRARPSSLQPADGRSTALGLLDIRVYFVIRTTFARAYDWKLGRGRDTQLALVVLAYRREDGYSF</sequence>
<protein>
    <submittedName>
        <fullName evidence="2">Uncharacterized protein</fullName>
    </submittedName>
</protein>
<evidence type="ECO:0000313" key="2">
    <source>
        <dbReference type="EMBL" id="KAF9491155.1"/>
    </source>
</evidence>
<gene>
    <name evidence="2" type="ORF">BDN71DRAFT_1510618</name>
</gene>